<feature type="chain" id="PRO_5018239604" description="microtubule-severing ATPase" evidence="9">
    <location>
        <begin position="23"/>
        <end position="620"/>
    </location>
</feature>
<accession>A0A3M7L2Z2</accession>
<dbReference type="EC" id="5.6.1.1" evidence="6"/>
<keyword evidence="4" id="KW-0413">Isomerase</keyword>
<evidence type="ECO:0000256" key="3">
    <source>
        <dbReference type="ARBA" id="ARBA00022840"/>
    </source>
</evidence>
<evidence type="ECO:0000256" key="6">
    <source>
        <dbReference type="ARBA" id="ARBA00038871"/>
    </source>
</evidence>
<evidence type="ECO:0000313" key="12">
    <source>
        <dbReference type="Proteomes" id="UP000279271"/>
    </source>
</evidence>
<keyword evidence="9" id="KW-0732">Signal</keyword>
<evidence type="ECO:0000256" key="2">
    <source>
        <dbReference type="ARBA" id="ARBA00022741"/>
    </source>
</evidence>
<dbReference type="Proteomes" id="UP000279271">
    <property type="component" value="Unassembled WGS sequence"/>
</dbReference>
<comment type="catalytic activity">
    <reaction evidence="5">
        <text>n ATP + n H2O + a microtubule = n ADP + n phosphate + (n+1) alpha/beta tubulin heterodimers.</text>
        <dbReference type="EC" id="5.6.1.1"/>
    </reaction>
</comment>
<dbReference type="Gene3D" id="3.40.50.300">
    <property type="entry name" value="P-loop containing nucleotide triphosphate hydrolases"/>
    <property type="match status" value="1"/>
</dbReference>
<feature type="signal peptide" evidence="9">
    <location>
        <begin position="1"/>
        <end position="22"/>
    </location>
</feature>
<evidence type="ECO:0000313" key="11">
    <source>
        <dbReference type="EMBL" id="RMZ55836.1"/>
    </source>
</evidence>
<dbReference type="PANTHER" id="PTHR23074">
    <property type="entry name" value="AAA DOMAIN-CONTAINING"/>
    <property type="match status" value="1"/>
</dbReference>
<dbReference type="GO" id="GO:0005524">
    <property type="term" value="F:ATP binding"/>
    <property type="evidence" value="ECO:0007669"/>
    <property type="project" value="UniProtKB-KW"/>
</dbReference>
<dbReference type="Gene3D" id="1.10.8.60">
    <property type="match status" value="1"/>
</dbReference>
<dbReference type="InterPro" id="IPR041569">
    <property type="entry name" value="AAA_lid_3"/>
</dbReference>
<evidence type="ECO:0000256" key="1">
    <source>
        <dbReference type="ARBA" id="ARBA00022701"/>
    </source>
</evidence>
<keyword evidence="3 7" id="KW-0067">ATP-binding</keyword>
<dbReference type="AlphaFoldDB" id="A0A3M7L2Z2"/>
<organism evidence="11 12">
    <name type="scientific">Auxenochlorella protothecoides</name>
    <name type="common">Green microalga</name>
    <name type="synonym">Chlorella protothecoides</name>
    <dbReference type="NCBI Taxonomy" id="3075"/>
    <lineage>
        <taxon>Eukaryota</taxon>
        <taxon>Viridiplantae</taxon>
        <taxon>Chlorophyta</taxon>
        <taxon>core chlorophytes</taxon>
        <taxon>Trebouxiophyceae</taxon>
        <taxon>Chlorellales</taxon>
        <taxon>Chlorellaceae</taxon>
        <taxon>Auxenochlorella</taxon>
    </lineage>
</organism>
<gene>
    <name evidence="11" type="ORF">APUTEX25_003802</name>
</gene>
<comment type="caution">
    <text evidence="11">The sequence shown here is derived from an EMBL/GenBank/DDBJ whole genome shotgun (WGS) entry which is preliminary data.</text>
</comment>
<dbReference type="GO" id="GO:0005874">
    <property type="term" value="C:microtubule"/>
    <property type="evidence" value="ECO:0007669"/>
    <property type="project" value="UniProtKB-KW"/>
</dbReference>
<dbReference type="InterPro" id="IPR003960">
    <property type="entry name" value="ATPase_AAA_CS"/>
</dbReference>
<evidence type="ECO:0000256" key="4">
    <source>
        <dbReference type="ARBA" id="ARBA00023235"/>
    </source>
</evidence>
<feature type="region of interest" description="Disordered" evidence="8">
    <location>
        <begin position="135"/>
        <end position="158"/>
    </location>
</feature>
<dbReference type="GO" id="GO:0016887">
    <property type="term" value="F:ATP hydrolysis activity"/>
    <property type="evidence" value="ECO:0007669"/>
    <property type="project" value="InterPro"/>
</dbReference>
<name>A0A3M7L2Z2_AUXPR</name>
<dbReference type="Pfam" id="PF17862">
    <property type="entry name" value="AAA_lid_3"/>
    <property type="match status" value="1"/>
</dbReference>
<keyword evidence="1" id="KW-0493">Microtubule</keyword>
<dbReference type="PROSITE" id="PS00674">
    <property type="entry name" value="AAA"/>
    <property type="match status" value="1"/>
</dbReference>
<comment type="similarity">
    <text evidence="7">Belongs to the AAA ATPase family.</text>
</comment>
<evidence type="ECO:0000256" key="9">
    <source>
        <dbReference type="SAM" id="SignalP"/>
    </source>
</evidence>
<dbReference type="SMART" id="SM00382">
    <property type="entry name" value="AAA"/>
    <property type="match status" value="1"/>
</dbReference>
<dbReference type="GO" id="GO:0008568">
    <property type="term" value="F:microtubule severing ATPase activity"/>
    <property type="evidence" value="ECO:0007669"/>
    <property type="project" value="UniProtKB-EC"/>
</dbReference>
<evidence type="ECO:0000256" key="5">
    <source>
        <dbReference type="ARBA" id="ARBA00036378"/>
    </source>
</evidence>
<dbReference type="EMBL" id="QOKY01000158">
    <property type="protein sequence ID" value="RMZ55836.1"/>
    <property type="molecule type" value="Genomic_DNA"/>
</dbReference>
<dbReference type="FunFam" id="3.40.50.300:FF:000093">
    <property type="entry name" value="Fidgetin-like 1"/>
    <property type="match status" value="1"/>
</dbReference>
<dbReference type="Pfam" id="PF00004">
    <property type="entry name" value="AAA"/>
    <property type="match status" value="1"/>
</dbReference>
<sequence length="620" mass="65960">MSRAGLILALVCALSLGSGAYGHRWFKATVDDGVTTAEWYSFYHSSNGFWELNVTGAEEVTGISLAQITAGMITTVVDLLPTALEPVTNPISGDADIYGIFHPSSLTAAYSAWNLTNVQNGLADGSIVFVLTSGEENTETTGEVEELEGPAEEPSDDPSAATIVEWWFTAPKKGTSSDSPPPAQPLSALAESRRRVEKLRGYHDLAQDAVDRAQRQDASGATQAATRLWTAAQSILCEGLAQPLPPSLGLEAAHSNTQRWRGDMQAWLSAAEERLRRGAPLPPAAGARGPPCGTVPRSLSHPTPGSRAAAPPPLRSAVSQPSGAADKEERAYEDRILTEVLDDSPAVGWDDVAGLAKAKQALQEMVVLPTLRRDLFQGLRAPARGLLLYGPPGNGKTLLAKALAHEAQATFFNISAASLTSKWHGEAEKLVRALFRVAAAAAPSIIFIDEIDSVLSARRGDEHDASRRLKTEFLSAFDGVASGAAHLLVLGATNRPWDLDEAVVRRLPKRIYVALPGAEGRRALLEGMLRGQRADPGIPAVVAGLTEGVYSGSDLAALCKEAAMAPIRELGRRVATVPANRIRGLTVADFRAGLQVIRPSLTPESMAQFEEWTARYGTAT</sequence>
<evidence type="ECO:0000256" key="8">
    <source>
        <dbReference type="SAM" id="MobiDB-lite"/>
    </source>
</evidence>
<feature type="compositionally biased region" description="Acidic residues" evidence="8">
    <location>
        <begin position="136"/>
        <end position="156"/>
    </location>
</feature>
<evidence type="ECO:0000256" key="7">
    <source>
        <dbReference type="RuleBase" id="RU003651"/>
    </source>
</evidence>
<proteinExistence type="inferred from homology"/>
<protein>
    <recommendedName>
        <fullName evidence="6">microtubule-severing ATPase</fullName>
        <ecNumber evidence="6">5.6.1.1</ecNumber>
    </recommendedName>
</protein>
<dbReference type="InterPro" id="IPR027417">
    <property type="entry name" value="P-loop_NTPase"/>
</dbReference>
<evidence type="ECO:0000259" key="10">
    <source>
        <dbReference type="SMART" id="SM00382"/>
    </source>
</evidence>
<dbReference type="InterPro" id="IPR003959">
    <property type="entry name" value="ATPase_AAA_core"/>
</dbReference>
<dbReference type="PANTHER" id="PTHR23074:SF86">
    <property type="entry name" value="SPASTIN"/>
    <property type="match status" value="1"/>
</dbReference>
<feature type="domain" description="AAA+ ATPase" evidence="10">
    <location>
        <begin position="382"/>
        <end position="517"/>
    </location>
</feature>
<dbReference type="SUPFAM" id="SSF52540">
    <property type="entry name" value="P-loop containing nucleoside triphosphate hydrolases"/>
    <property type="match status" value="1"/>
</dbReference>
<reference evidence="12" key="1">
    <citation type="journal article" date="2018" name="Algal Res.">
        <title>Characterization of plant carbon substrate utilization by Auxenochlorella protothecoides.</title>
        <authorList>
            <person name="Vogler B.W."/>
            <person name="Starkenburg S.R."/>
            <person name="Sudasinghe N."/>
            <person name="Schambach J.Y."/>
            <person name="Rollin J.A."/>
            <person name="Pattathil S."/>
            <person name="Barry A.N."/>
        </authorList>
    </citation>
    <scope>NUCLEOTIDE SEQUENCE [LARGE SCALE GENOMIC DNA]</scope>
    <source>
        <strain evidence="12">UTEX 25</strain>
    </source>
</reference>
<feature type="region of interest" description="Disordered" evidence="8">
    <location>
        <begin position="279"/>
        <end position="329"/>
    </location>
</feature>
<keyword evidence="2 7" id="KW-0547">Nucleotide-binding</keyword>
<dbReference type="InterPro" id="IPR003593">
    <property type="entry name" value="AAA+_ATPase"/>
</dbReference>
<dbReference type="InterPro" id="IPR050304">
    <property type="entry name" value="MT-severing_AAA_ATPase"/>
</dbReference>